<dbReference type="EC" id="6.1.1.11" evidence="3"/>
<keyword evidence="7" id="KW-0030">Aminoacyl-tRNA synthetase</keyword>
<evidence type="ECO:0000256" key="2">
    <source>
        <dbReference type="ARBA" id="ARBA00010728"/>
    </source>
</evidence>
<feature type="domain" description="Aminoacyl-transfer RNA synthetases class-II family profile" evidence="13">
    <location>
        <begin position="132"/>
        <end position="377"/>
    </location>
</feature>
<dbReference type="AlphaFoldDB" id="A0A7J8BGB6"/>
<feature type="region of interest" description="Disordered" evidence="12">
    <location>
        <begin position="396"/>
        <end position="438"/>
    </location>
</feature>
<dbReference type="Pfam" id="PF02403">
    <property type="entry name" value="Seryl_tRNA_N"/>
    <property type="match status" value="1"/>
</dbReference>
<feature type="binding site" evidence="11">
    <location>
        <begin position="315"/>
        <end position="318"/>
    </location>
    <ligand>
        <name>ATP</name>
        <dbReference type="ChEBI" id="CHEBI:30616"/>
    </ligand>
</feature>
<evidence type="ECO:0000256" key="7">
    <source>
        <dbReference type="ARBA" id="ARBA00023146"/>
    </source>
</evidence>
<evidence type="ECO:0000259" key="13">
    <source>
        <dbReference type="PROSITE" id="PS50862"/>
    </source>
</evidence>
<comment type="caution">
    <text evidence="14">The sequence shown here is derived from an EMBL/GenBank/DDBJ whole genome shotgun (WGS) entry which is preliminary data.</text>
</comment>
<evidence type="ECO:0000256" key="4">
    <source>
        <dbReference type="ARBA" id="ARBA00022598"/>
    </source>
</evidence>
<feature type="binding site" evidence="11">
    <location>
        <begin position="242"/>
        <end position="245"/>
    </location>
    <ligand>
        <name>ATP</name>
        <dbReference type="ChEBI" id="CHEBI:30616"/>
    </ligand>
</feature>
<gene>
    <name evidence="14" type="ORF">HJG63_017170</name>
</gene>
<evidence type="ECO:0000256" key="12">
    <source>
        <dbReference type="SAM" id="MobiDB-lite"/>
    </source>
</evidence>
<evidence type="ECO:0000256" key="1">
    <source>
        <dbReference type="ARBA" id="ARBA00005045"/>
    </source>
</evidence>
<dbReference type="Gene3D" id="3.30.930.10">
    <property type="entry name" value="Bira Bifunctional Protein, Domain 2"/>
    <property type="match status" value="1"/>
</dbReference>
<keyword evidence="15" id="KW-1185">Reference proteome</keyword>
<dbReference type="PIRSF" id="PIRSF001529">
    <property type="entry name" value="Ser-tRNA-synth_IIa"/>
    <property type="match status" value="1"/>
</dbReference>
<feature type="binding site" evidence="10">
    <location>
        <position position="249"/>
    </location>
    <ligand>
        <name>L-serine</name>
        <dbReference type="ChEBI" id="CHEBI:33384"/>
    </ligand>
</feature>
<dbReference type="Pfam" id="PF00587">
    <property type="entry name" value="tRNA-synt_2b"/>
    <property type="match status" value="1"/>
</dbReference>
<dbReference type="InterPro" id="IPR002314">
    <property type="entry name" value="aa-tRNA-synt_IIb"/>
</dbReference>
<dbReference type="SUPFAM" id="SSF55681">
    <property type="entry name" value="Class II aaRS and biotin synthetases"/>
    <property type="match status" value="1"/>
</dbReference>
<accession>A0A7J8BGB6</accession>
<feature type="binding site" evidence="10">
    <location>
        <position position="226"/>
    </location>
    <ligand>
        <name>L-serine</name>
        <dbReference type="ChEBI" id="CHEBI:33384"/>
    </ligand>
</feature>
<comment type="pathway">
    <text evidence="1">Aminoacyl-tRNA biosynthesis; selenocysteinyl-tRNA(Sec) biosynthesis; L-seryl-tRNA(Sec) from L-serine and tRNA(Sec): step 1/1.</text>
</comment>
<reference evidence="14 15" key="1">
    <citation type="journal article" date="2020" name="Nature">
        <title>Six reference-quality genomes reveal evolution of bat adaptations.</title>
        <authorList>
            <person name="Jebb D."/>
            <person name="Huang Z."/>
            <person name="Pippel M."/>
            <person name="Hughes G.M."/>
            <person name="Lavrichenko K."/>
            <person name="Devanna P."/>
            <person name="Winkler S."/>
            <person name="Jermiin L.S."/>
            <person name="Skirmuntt E.C."/>
            <person name="Katzourakis A."/>
            <person name="Burkitt-Gray L."/>
            <person name="Ray D.A."/>
            <person name="Sullivan K.A.M."/>
            <person name="Roscito J.G."/>
            <person name="Kirilenko B.M."/>
            <person name="Davalos L.M."/>
            <person name="Corthals A.P."/>
            <person name="Power M.L."/>
            <person name="Jones G."/>
            <person name="Ransome R.D."/>
            <person name="Dechmann D.K.N."/>
            <person name="Locatelli A.G."/>
            <person name="Puechmaille S.J."/>
            <person name="Fedrigo O."/>
            <person name="Jarvis E.D."/>
            <person name="Hiller M."/>
            <person name="Vernes S.C."/>
            <person name="Myers E.W."/>
            <person name="Teeling E.C."/>
        </authorList>
    </citation>
    <scope>NUCLEOTIDE SEQUENCE [LARGE SCALE GENOMIC DNA]</scope>
    <source>
        <strain evidence="14">MRouAeg1</strain>
        <tissue evidence="14">Muscle</tissue>
    </source>
</reference>
<dbReference type="UniPathway" id="UPA00906">
    <property type="reaction ID" value="UER00895"/>
</dbReference>
<evidence type="ECO:0000256" key="8">
    <source>
        <dbReference type="ARBA" id="ARBA00031113"/>
    </source>
</evidence>
<feature type="binding site" evidence="11">
    <location>
        <begin position="226"/>
        <end position="228"/>
    </location>
    <ligand>
        <name>ATP</name>
        <dbReference type="ChEBI" id="CHEBI:30616"/>
    </ligand>
</feature>
<keyword evidence="4" id="KW-0436">Ligase</keyword>
<feature type="binding site" evidence="10">
    <location>
        <position position="351"/>
    </location>
    <ligand>
        <name>L-serine</name>
        <dbReference type="ChEBI" id="CHEBI:33384"/>
    </ligand>
</feature>
<comment type="similarity">
    <text evidence="2">Belongs to the class-II aminoacyl-tRNA synthetase family. Type-1 seryl-tRNA synthetase subfamily.</text>
</comment>
<name>A0A7J8BGB6_ROUAE</name>
<feature type="site" description="Important for serine binding" evidence="10">
    <location>
        <position position="353"/>
    </location>
</feature>
<feature type="binding site" evidence="10">
    <location>
        <position position="195"/>
    </location>
    <ligand>
        <name>L-serine</name>
        <dbReference type="ChEBI" id="CHEBI:33384"/>
    </ligand>
</feature>
<dbReference type="NCBIfam" id="TIGR00414">
    <property type="entry name" value="serS"/>
    <property type="match status" value="1"/>
</dbReference>
<evidence type="ECO:0000256" key="9">
    <source>
        <dbReference type="ARBA" id="ARBA00033352"/>
    </source>
</evidence>
<dbReference type="InterPro" id="IPR010978">
    <property type="entry name" value="tRNA-bd_arm"/>
</dbReference>
<evidence type="ECO:0000256" key="10">
    <source>
        <dbReference type="PIRSR" id="PIRSR001529-1"/>
    </source>
</evidence>
<proteinExistence type="inferred from homology"/>
<evidence type="ECO:0000313" key="14">
    <source>
        <dbReference type="EMBL" id="KAF6397927.1"/>
    </source>
</evidence>
<evidence type="ECO:0000256" key="6">
    <source>
        <dbReference type="ARBA" id="ARBA00022840"/>
    </source>
</evidence>
<dbReference type="EMBL" id="JACASE010000017">
    <property type="protein sequence ID" value="KAF6397927.1"/>
    <property type="molecule type" value="Genomic_DNA"/>
</dbReference>
<evidence type="ECO:0000313" key="15">
    <source>
        <dbReference type="Proteomes" id="UP000593571"/>
    </source>
</evidence>
<dbReference type="InterPro" id="IPR002317">
    <property type="entry name" value="Ser-tRNA-ligase_type_1"/>
</dbReference>
<dbReference type="InterPro" id="IPR015866">
    <property type="entry name" value="Ser-tRNA-synth_1_N"/>
</dbReference>
<dbReference type="GO" id="GO:0005524">
    <property type="term" value="F:ATP binding"/>
    <property type="evidence" value="ECO:0007669"/>
    <property type="project" value="UniProtKB-KW"/>
</dbReference>
<organism evidence="14 15">
    <name type="scientific">Rousettus aegyptiacus</name>
    <name type="common">Egyptian fruit bat</name>
    <name type="synonym">Pteropus aegyptiacus</name>
    <dbReference type="NCBI Taxonomy" id="9407"/>
    <lineage>
        <taxon>Eukaryota</taxon>
        <taxon>Metazoa</taxon>
        <taxon>Chordata</taxon>
        <taxon>Craniata</taxon>
        <taxon>Vertebrata</taxon>
        <taxon>Euteleostomi</taxon>
        <taxon>Mammalia</taxon>
        <taxon>Eutheria</taxon>
        <taxon>Laurasiatheria</taxon>
        <taxon>Chiroptera</taxon>
        <taxon>Yinpterochiroptera</taxon>
        <taxon>Pteropodoidea</taxon>
        <taxon>Pteropodidae</taxon>
        <taxon>Rousettinae</taxon>
        <taxon>Rousettus</taxon>
    </lineage>
</organism>
<dbReference type="Proteomes" id="UP000593571">
    <property type="component" value="Unassembled WGS sequence"/>
</dbReference>
<dbReference type="Gene3D" id="1.10.287.40">
    <property type="entry name" value="Serine-tRNA synthetase, tRNA binding domain"/>
    <property type="match status" value="1"/>
</dbReference>
<dbReference type="InterPro" id="IPR006195">
    <property type="entry name" value="aa-tRNA-synth_II"/>
</dbReference>
<keyword evidence="6 11" id="KW-0067">ATP-binding</keyword>
<dbReference type="GO" id="GO:0004828">
    <property type="term" value="F:serine-tRNA ligase activity"/>
    <property type="evidence" value="ECO:0007669"/>
    <property type="project" value="UniProtKB-EC"/>
</dbReference>
<dbReference type="InterPro" id="IPR042103">
    <property type="entry name" value="SerRS_1_N_sf"/>
</dbReference>
<feature type="compositionally biased region" description="Polar residues" evidence="12">
    <location>
        <begin position="426"/>
        <end position="438"/>
    </location>
</feature>
<dbReference type="GO" id="GO:0006434">
    <property type="term" value="P:seryl-tRNA aminoacylation"/>
    <property type="evidence" value="ECO:0007669"/>
    <property type="project" value="InterPro"/>
</dbReference>
<dbReference type="PRINTS" id="PR00981">
    <property type="entry name" value="TRNASYNTHSER"/>
</dbReference>
<evidence type="ECO:0000256" key="5">
    <source>
        <dbReference type="ARBA" id="ARBA00022741"/>
    </source>
</evidence>
<keyword evidence="5" id="KW-0547">Nucleotide-binding</keyword>
<evidence type="ECO:0000256" key="11">
    <source>
        <dbReference type="PIRSR" id="PIRSR001529-2"/>
    </source>
</evidence>
<dbReference type="SUPFAM" id="SSF46589">
    <property type="entry name" value="tRNA-binding arm"/>
    <property type="match status" value="1"/>
</dbReference>
<dbReference type="PROSITE" id="PS50862">
    <property type="entry name" value="AA_TRNA_LIGASE_II"/>
    <property type="match status" value="1"/>
</dbReference>
<sequence>MVLDLDLFRVDKGGDPALIRETQEKRFKDPRLVDQLVKADGEWRRCRFRADNLNKLKNLCSKTIGEKMKKKEPVGDDESIPDNVLSLDDLTAETLANLKVSQIKKLRLLIDDAILKCDTDLLKLETERFENLREIGNLLHPSVPISNDEDADNKVERIWGDCTLSQFDEELYKVIGKGSEKSDDSSYDEKYLIATSEQPIAALHRDEWLRPEDLPIKYAGLSTCFRQEVGSHGRDTRGIFRVHQFEKIEQFIYSSPHDNKSWEMFEEMITTAEEFYQSLGIPYHIVNIVSGSLNHAASKKLDLEAWFPGSGAFRELVSCSNCTDYQARRLRIRYGQTKKMMDKVEFVHMLNATMCATTRTICALLENYQTEEGIVVPEKLREFMPPGLQELIPFVKPAPIDQEPSKKQKKQLEGSKKKGAVRDGTLESQLQNMEVTDT</sequence>
<dbReference type="FunFam" id="1.10.287.40:FF:000002">
    <property type="entry name" value="Serine--tRNA ligase, cytoplasmic"/>
    <property type="match status" value="1"/>
</dbReference>
<protein>
    <recommendedName>
        <fullName evidence="3">serine--tRNA ligase</fullName>
        <ecNumber evidence="3">6.1.1.11</ecNumber>
    </recommendedName>
    <alternativeName>
        <fullName evidence="8">Seryl-tRNA synthetase</fullName>
    </alternativeName>
    <alternativeName>
        <fullName evidence="9">Seryl-tRNA(Ser/Sec) synthetase</fullName>
    </alternativeName>
</protein>
<dbReference type="InterPro" id="IPR045864">
    <property type="entry name" value="aa-tRNA-synth_II/BPL/LPL"/>
</dbReference>
<dbReference type="PANTHER" id="PTHR11778">
    <property type="entry name" value="SERYL-TRNA SYNTHETASE"/>
    <property type="match status" value="1"/>
</dbReference>
<evidence type="ECO:0000256" key="3">
    <source>
        <dbReference type="ARBA" id="ARBA00012840"/>
    </source>
</evidence>
<feature type="compositionally biased region" description="Basic and acidic residues" evidence="12">
    <location>
        <begin position="403"/>
        <end position="425"/>
    </location>
</feature>